<feature type="transmembrane region" description="Helical" evidence="1">
    <location>
        <begin position="165"/>
        <end position="188"/>
    </location>
</feature>
<evidence type="ECO:0000313" key="2">
    <source>
        <dbReference type="EMBL" id="QGW29377.1"/>
    </source>
</evidence>
<accession>A0A6I6G9Q3</accession>
<evidence type="ECO:0000313" key="3">
    <source>
        <dbReference type="Proteomes" id="UP000426027"/>
    </source>
</evidence>
<gene>
    <name evidence="2" type="ORF">GLV81_15785</name>
</gene>
<evidence type="ECO:0008006" key="4">
    <source>
        <dbReference type="Google" id="ProtNLM"/>
    </source>
</evidence>
<keyword evidence="1" id="KW-0812">Transmembrane</keyword>
<sequence>MESIPTQPWPLWRRIGFRFAFVYLVLSFNPASFLEFIPGAYGVMQVLFSPIDWLTAWVNKHWLHIADPLVMPNGSGDTSYGWAVMYTYLMLAFVAGIVWSIADRKRPAYHQLHYWLCLLLRYTLLLACFSYGIQKVFALQMPFPNMSQLATPLGDFLPMRLSWMFIGYSTPYQVFSGVAEVVAALLLLWRRTATLGALVAFGVMLNVAMLNLSYDIPVKIYSIHLCFISAYLLWQERSRLIPFFLLNKPAMPSVLFEHQFATKWKRISRVVAKSLFVLASMGITIVSAMQYREQVNAEIVKVLPPVKPDMYQVEWWVQNGDTVKTDYANAAHWKDIIFDYNGQGSINAVDSMFRIRYRRSYFAYLPDSTGTTLAFRKFATDSAPLFTLQLQLPDSNSMLLKGKINADSVAIRLRRMHRHFQLAEKQFHWLSEANR</sequence>
<keyword evidence="1" id="KW-0472">Membrane</keyword>
<dbReference type="KEGG" id="fls:GLV81_15785"/>
<protein>
    <recommendedName>
        <fullName evidence="4">DoxX family protein</fullName>
    </recommendedName>
</protein>
<proteinExistence type="predicted"/>
<dbReference type="EMBL" id="CP046566">
    <property type="protein sequence ID" value="QGW29377.1"/>
    <property type="molecule type" value="Genomic_DNA"/>
</dbReference>
<organism evidence="2 3">
    <name type="scientific">Phnomibacter ginsenosidimutans</name>
    <dbReference type="NCBI Taxonomy" id="2676868"/>
    <lineage>
        <taxon>Bacteria</taxon>
        <taxon>Pseudomonadati</taxon>
        <taxon>Bacteroidota</taxon>
        <taxon>Chitinophagia</taxon>
        <taxon>Chitinophagales</taxon>
        <taxon>Chitinophagaceae</taxon>
        <taxon>Phnomibacter</taxon>
    </lineage>
</organism>
<feature type="transmembrane region" description="Helical" evidence="1">
    <location>
        <begin position="21"/>
        <end position="44"/>
    </location>
</feature>
<feature type="transmembrane region" description="Helical" evidence="1">
    <location>
        <begin position="80"/>
        <end position="102"/>
    </location>
</feature>
<dbReference type="RefSeq" id="WP_157479729.1">
    <property type="nucleotide sequence ID" value="NZ_CP046566.1"/>
</dbReference>
<keyword evidence="1" id="KW-1133">Transmembrane helix</keyword>
<name>A0A6I6G9Q3_9BACT</name>
<keyword evidence="3" id="KW-1185">Reference proteome</keyword>
<dbReference type="AlphaFoldDB" id="A0A6I6G9Q3"/>
<feature type="transmembrane region" description="Helical" evidence="1">
    <location>
        <begin position="195"/>
        <end position="212"/>
    </location>
</feature>
<feature type="transmembrane region" description="Helical" evidence="1">
    <location>
        <begin position="114"/>
        <end position="133"/>
    </location>
</feature>
<dbReference type="Proteomes" id="UP000426027">
    <property type="component" value="Chromosome"/>
</dbReference>
<reference evidence="2 3" key="1">
    <citation type="submission" date="2019-11" db="EMBL/GenBank/DDBJ databases">
        <authorList>
            <person name="Im W.T."/>
        </authorList>
    </citation>
    <scope>NUCLEOTIDE SEQUENCE [LARGE SCALE GENOMIC DNA]</scope>
    <source>
        <strain evidence="2 3">SB-02</strain>
    </source>
</reference>
<evidence type="ECO:0000256" key="1">
    <source>
        <dbReference type="SAM" id="Phobius"/>
    </source>
</evidence>